<dbReference type="FunFam" id="3.40.50.300:FF:000006">
    <property type="entry name" value="DNA-binding transcriptional regulator NtrC"/>
    <property type="match status" value="1"/>
</dbReference>
<keyword evidence="14" id="KW-1185">Reference proteome</keyword>
<dbReference type="CDD" id="cd00009">
    <property type="entry name" value="AAA"/>
    <property type="match status" value="1"/>
</dbReference>
<keyword evidence="9" id="KW-0804">Transcription</keyword>
<evidence type="ECO:0000256" key="1">
    <source>
        <dbReference type="ARBA" id="ARBA00004496"/>
    </source>
</evidence>
<dbReference type="GO" id="GO:0006355">
    <property type="term" value="P:regulation of DNA-templated transcription"/>
    <property type="evidence" value="ECO:0007669"/>
    <property type="project" value="InterPro"/>
</dbReference>
<dbReference type="PANTHER" id="PTHR32071">
    <property type="entry name" value="TRANSCRIPTIONAL REGULATORY PROTEIN"/>
    <property type="match status" value="1"/>
</dbReference>
<feature type="modified residue" description="4-aspartylphosphate" evidence="10">
    <location>
        <position position="60"/>
    </location>
</feature>
<dbReference type="InterPro" id="IPR002078">
    <property type="entry name" value="Sigma_54_int"/>
</dbReference>
<feature type="domain" description="Sigma-54 factor interaction" evidence="11">
    <location>
        <begin position="149"/>
        <end position="378"/>
    </location>
</feature>
<evidence type="ECO:0000256" key="2">
    <source>
        <dbReference type="ARBA" id="ARBA00022490"/>
    </source>
</evidence>
<dbReference type="SUPFAM" id="SSF46689">
    <property type="entry name" value="Homeodomain-like"/>
    <property type="match status" value="1"/>
</dbReference>
<dbReference type="SUPFAM" id="SSF52540">
    <property type="entry name" value="P-loop containing nucleoside triphosphate hydrolases"/>
    <property type="match status" value="1"/>
</dbReference>
<protein>
    <submittedName>
        <fullName evidence="13">Sigma-54-dependent Fis family transcriptional regulator</fullName>
    </submittedName>
</protein>
<evidence type="ECO:0000313" key="14">
    <source>
        <dbReference type="Proteomes" id="UP000321595"/>
    </source>
</evidence>
<evidence type="ECO:0000259" key="11">
    <source>
        <dbReference type="PROSITE" id="PS50045"/>
    </source>
</evidence>
<dbReference type="RefSeq" id="WP_146958907.1">
    <property type="nucleotide sequence ID" value="NZ_CP042467.1"/>
</dbReference>
<evidence type="ECO:0000259" key="12">
    <source>
        <dbReference type="PROSITE" id="PS50110"/>
    </source>
</evidence>
<keyword evidence="6" id="KW-0805">Transcription regulation</keyword>
<dbReference type="GO" id="GO:0005524">
    <property type="term" value="F:ATP binding"/>
    <property type="evidence" value="ECO:0007669"/>
    <property type="project" value="UniProtKB-KW"/>
</dbReference>
<keyword evidence="3 10" id="KW-0597">Phosphoprotein</keyword>
<feature type="domain" description="Response regulatory" evidence="12">
    <location>
        <begin position="11"/>
        <end position="125"/>
    </location>
</feature>
<dbReference type="Gene3D" id="3.40.50.2300">
    <property type="match status" value="1"/>
</dbReference>
<gene>
    <name evidence="13" type="ORF">FRD01_08190</name>
</gene>
<dbReference type="OrthoDB" id="9814761at2"/>
<evidence type="ECO:0000313" key="13">
    <source>
        <dbReference type="EMBL" id="QED27222.1"/>
    </source>
</evidence>
<dbReference type="PROSITE" id="PS00675">
    <property type="entry name" value="SIGMA54_INTERACT_1"/>
    <property type="match status" value="1"/>
</dbReference>
<dbReference type="PROSITE" id="PS00688">
    <property type="entry name" value="SIGMA54_INTERACT_3"/>
    <property type="match status" value="1"/>
</dbReference>
<dbReference type="SMART" id="SM00448">
    <property type="entry name" value="REC"/>
    <property type="match status" value="1"/>
</dbReference>
<evidence type="ECO:0000256" key="4">
    <source>
        <dbReference type="ARBA" id="ARBA00022741"/>
    </source>
</evidence>
<accession>A0A5B8XN04</accession>
<keyword evidence="2" id="KW-0963">Cytoplasm</keyword>
<dbReference type="PRINTS" id="PR01590">
    <property type="entry name" value="HTHFIS"/>
</dbReference>
<organism evidence="13 14">
    <name type="scientific">Microvenator marinus</name>
    <dbReference type="NCBI Taxonomy" id="2600177"/>
    <lineage>
        <taxon>Bacteria</taxon>
        <taxon>Deltaproteobacteria</taxon>
        <taxon>Bradymonadales</taxon>
        <taxon>Microvenatoraceae</taxon>
        <taxon>Microvenator</taxon>
    </lineage>
</organism>
<proteinExistence type="predicted"/>
<keyword evidence="4" id="KW-0547">Nucleotide-binding</keyword>
<dbReference type="InterPro" id="IPR058031">
    <property type="entry name" value="AAA_lid_NorR"/>
</dbReference>
<dbReference type="Pfam" id="PF00158">
    <property type="entry name" value="Sigma54_activat"/>
    <property type="match status" value="1"/>
</dbReference>
<dbReference type="Pfam" id="PF02954">
    <property type="entry name" value="HTH_8"/>
    <property type="match status" value="1"/>
</dbReference>
<dbReference type="KEGG" id="bbae:FRD01_08190"/>
<dbReference type="SMART" id="SM00382">
    <property type="entry name" value="AAA"/>
    <property type="match status" value="1"/>
</dbReference>
<evidence type="ECO:0000256" key="9">
    <source>
        <dbReference type="ARBA" id="ARBA00023163"/>
    </source>
</evidence>
<evidence type="ECO:0000256" key="8">
    <source>
        <dbReference type="ARBA" id="ARBA00023159"/>
    </source>
</evidence>
<dbReference type="Pfam" id="PF25601">
    <property type="entry name" value="AAA_lid_14"/>
    <property type="match status" value="1"/>
</dbReference>
<evidence type="ECO:0000256" key="6">
    <source>
        <dbReference type="ARBA" id="ARBA00023015"/>
    </source>
</evidence>
<dbReference type="Gene3D" id="3.40.50.300">
    <property type="entry name" value="P-loop containing nucleotide triphosphate hydrolases"/>
    <property type="match status" value="1"/>
</dbReference>
<dbReference type="FunFam" id="3.40.50.2300:FF:000018">
    <property type="entry name" value="DNA-binding transcriptional regulator NtrC"/>
    <property type="match status" value="1"/>
</dbReference>
<dbReference type="InterPro" id="IPR025662">
    <property type="entry name" value="Sigma_54_int_dom_ATP-bd_1"/>
</dbReference>
<name>A0A5B8XN04_9DELT</name>
<comment type="subcellular location">
    <subcellularLocation>
        <location evidence="1">Cytoplasm</location>
    </subcellularLocation>
</comment>
<dbReference type="InterPro" id="IPR009057">
    <property type="entry name" value="Homeodomain-like_sf"/>
</dbReference>
<keyword evidence="5" id="KW-0067">ATP-binding</keyword>
<dbReference type="Proteomes" id="UP000321595">
    <property type="component" value="Chromosome"/>
</dbReference>
<dbReference type="EMBL" id="CP042467">
    <property type="protein sequence ID" value="QED27222.1"/>
    <property type="molecule type" value="Genomic_DNA"/>
</dbReference>
<dbReference type="Pfam" id="PF00072">
    <property type="entry name" value="Response_reg"/>
    <property type="match status" value="1"/>
</dbReference>
<dbReference type="PROSITE" id="PS00676">
    <property type="entry name" value="SIGMA54_INTERACT_2"/>
    <property type="match status" value="1"/>
</dbReference>
<dbReference type="InterPro" id="IPR011006">
    <property type="entry name" value="CheY-like_superfamily"/>
</dbReference>
<evidence type="ECO:0000256" key="10">
    <source>
        <dbReference type="PROSITE-ProRule" id="PRU00169"/>
    </source>
</evidence>
<dbReference type="SUPFAM" id="SSF52172">
    <property type="entry name" value="CheY-like"/>
    <property type="match status" value="1"/>
</dbReference>
<keyword evidence="7" id="KW-0238">DNA-binding</keyword>
<dbReference type="InterPro" id="IPR003593">
    <property type="entry name" value="AAA+_ATPase"/>
</dbReference>
<dbReference type="AlphaFoldDB" id="A0A5B8XN04"/>
<dbReference type="InterPro" id="IPR002197">
    <property type="entry name" value="HTH_Fis"/>
</dbReference>
<dbReference type="PANTHER" id="PTHR32071:SF113">
    <property type="entry name" value="ALGINATE BIOSYNTHESIS TRANSCRIPTIONAL REGULATORY PROTEIN ALGB"/>
    <property type="match status" value="1"/>
</dbReference>
<dbReference type="InterPro" id="IPR027417">
    <property type="entry name" value="P-loop_NTPase"/>
</dbReference>
<evidence type="ECO:0000256" key="3">
    <source>
        <dbReference type="ARBA" id="ARBA00022553"/>
    </source>
</evidence>
<dbReference type="InterPro" id="IPR001789">
    <property type="entry name" value="Sig_transdc_resp-reg_receiver"/>
</dbReference>
<dbReference type="Gene3D" id="1.10.8.60">
    <property type="match status" value="1"/>
</dbReference>
<reference evidence="13 14" key="1">
    <citation type="submission" date="2019-08" db="EMBL/GenBank/DDBJ databases">
        <authorList>
            <person name="Liang Q."/>
        </authorList>
    </citation>
    <scope>NUCLEOTIDE SEQUENCE [LARGE SCALE GENOMIC DNA]</scope>
    <source>
        <strain evidence="13 14">V1718</strain>
    </source>
</reference>
<keyword evidence="8" id="KW-0010">Activator</keyword>
<dbReference type="GO" id="GO:0005737">
    <property type="term" value="C:cytoplasm"/>
    <property type="evidence" value="ECO:0007669"/>
    <property type="project" value="UniProtKB-SubCell"/>
</dbReference>
<dbReference type="PROSITE" id="PS50045">
    <property type="entry name" value="SIGMA54_INTERACT_4"/>
    <property type="match status" value="1"/>
</dbReference>
<dbReference type="GO" id="GO:0043565">
    <property type="term" value="F:sequence-specific DNA binding"/>
    <property type="evidence" value="ECO:0007669"/>
    <property type="project" value="InterPro"/>
</dbReference>
<sequence length="461" mass="51760">MAASKDDGRLKILVIDDEESIRHMLSMLLKKEGYAVRVVEDGQEGLKELIANAYDLVICDVRMPKMGGLELLAELRTRGIKTTMIVMSAFGNREVAIKAIKAGAYDYIDKPFQKDEILLTLAKAEERLHLRRENAILKNLQPDESFEGIVGKSDAMDRVFDVVRKVAPFDSTVLIQGESGSGKELVARAIHMLSNRSDKAWIPVNCGAIPENLLESELFGHVKGAFTDAHADKNGLFIQAHKGTIFLDEIGELPLNLQVKLLRVLQEGQVRRVGDSQPTNINVRVIAASLRDLKSDVETGRFREDLYYRLNVIQVKVPSLRERKEDVPLLVEHFLKVQNQRLGTHVKGLSPEAMKMMMNYGWPGNVRELQNCIERGVVLATGDQIDVSLLPERIRESQDAVQTLFKSDDFSIKRLSAALERVLIQRALEETGGNRTNAAKLLEISHRALLYKIKDYGLEDL</sequence>
<dbReference type="InterPro" id="IPR025943">
    <property type="entry name" value="Sigma_54_int_dom_ATP-bd_2"/>
</dbReference>
<dbReference type="Gene3D" id="1.10.10.60">
    <property type="entry name" value="Homeodomain-like"/>
    <property type="match status" value="1"/>
</dbReference>
<dbReference type="GO" id="GO:0000160">
    <property type="term" value="P:phosphorelay signal transduction system"/>
    <property type="evidence" value="ECO:0007669"/>
    <property type="project" value="InterPro"/>
</dbReference>
<dbReference type="PROSITE" id="PS50110">
    <property type="entry name" value="RESPONSE_REGULATORY"/>
    <property type="match status" value="1"/>
</dbReference>
<dbReference type="FunFam" id="1.10.8.60:FF:000014">
    <property type="entry name" value="DNA-binding transcriptional regulator NtrC"/>
    <property type="match status" value="1"/>
</dbReference>
<evidence type="ECO:0000256" key="5">
    <source>
        <dbReference type="ARBA" id="ARBA00022840"/>
    </source>
</evidence>
<evidence type="ECO:0000256" key="7">
    <source>
        <dbReference type="ARBA" id="ARBA00023125"/>
    </source>
</evidence>
<dbReference type="InterPro" id="IPR025944">
    <property type="entry name" value="Sigma_54_int_dom_CS"/>
</dbReference>